<evidence type="ECO:0000313" key="6">
    <source>
        <dbReference type="EMBL" id="MFC5528868.1"/>
    </source>
</evidence>
<evidence type="ECO:0000259" key="5">
    <source>
        <dbReference type="PROSITE" id="PS50893"/>
    </source>
</evidence>
<proteinExistence type="inferred from homology"/>
<dbReference type="PROSITE" id="PS00211">
    <property type="entry name" value="ABC_TRANSPORTER_1"/>
    <property type="match status" value="1"/>
</dbReference>
<feature type="domain" description="ABC transporter" evidence="5">
    <location>
        <begin position="4"/>
        <end position="229"/>
    </location>
</feature>
<dbReference type="InterPro" id="IPR027417">
    <property type="entry name" value="P-loop_NTPase"/>
</dbReference>
<dbReference type="Proteomes" id="UP001596108">
    <property type="component" value="Unassembled WGS sequence"/>
</dbReference>
<keyword evidence="7" id="KW-1185">Reference proteome</keyword>
<protein>
    <submittedName>
        <fullName evidence="6">ATP-binding cassette domain-containing protein</fullName>
    </submittedName>
</protein>
<dbReference type="RefSeq" id="WP_378110732.1">
    <property type="nucleotide sequence ID" value="NZ_JBHSNC010000013.1"/>
</dbReference>
<dbReference type="PANTHER" id="PTHR43335">
    <property type="entry name" value="ABC TRANSPORTER, ATP-BINDING PROTEIN"/>
    <property type="match status" value="1"/>
</dbReference>
<evidence type="ECO:0000256" key="4">
    <source>
        <dbReference type="ARBA" id="ARBA00022840"/>
    </source>
</evidence>
<dbReference type="InterPro" id="IPR003439">
    <property type="entry name" value="ABC_transporter-like_ATP-bd"/>
</dbReference>
<evidence type="ECO:0000256" key="2">
    <source>
        <dbReference type="ARBA" id="ARBA00022448"/>
    </source>
</evidence>
<dbReference type="SUPFAM" id="SSF52540">
    <property type="entry name" value="P-loop containing nucleoside triphosphate hydrolases"/>
    <property type="match status" value="1"/>
</dbReference>
<dbReference type="GO" id="GO:0005524">
    <property type="term" value="F:ATP binding"/>
    <property type="evidence" value="ECO:0007669"/>
    <property type="project" value="UniProtKB-KW"/>
</dbReference>
<evidence type="ECO:0000313" key="7">
    <source>
        <dbReference type="Proteomes" id="UP001596108"/>
    </source>
</evidence>
<comment type="caution">
    <text evidence="6">The sequence shown here is derived from an EMBL/GenBank/DDBJ whole genome shotgun (WGS) entry which is preliminary data.</text>
</comment>
<evidence type="ECO:0000256" key="3">
    <source>
        <dbReference type="ARBA" id="ARBA00022741"/>
    </source>
</evidence>
<organism evidence="6 7">
    <name type="scientific">Cohnella yongneupensis</name>
    <dbReference type="NCBI Taxonomy" id="425006"/>
    <lineage>
        <taxon>Bacteria</taxon>
        <taxon>Bacillati</taxon>
        <taxon>Bacillota</taxon>
        <taxon>Bacilli</taxon>
        <taxon>Bacillales</taxon>
        <taxon>Paenibacillaceae</taxon>
        <taxon>Cohnella</taxon>
    </lineage>
</organism>
<evidence type="ECO:0000256" key="1">
    <source>
        <dbReference type="ARBA" id="ARBA00005417"/>
    </source>
</evidence>
<dbReference type="Gene3D" id="3.40.50.300">
    <property type="entry name" value="P-loop containing nucleotide triphosphate hydrolases"/>
    <property type="match status" value="1"/>
</dbReference>
<dbReference type="Pfam" id="PF00005">
    <property type="entry name" value="ABC_tran"/>
    <property type="match status" value="1"/>
</dbReference>
<dbReference type="InterPro" id="IPR017871">
    <property type="entry name" value="ABC_transporter-like_CS"/>
</dbReference>
<gene>
    <name evidence="6" type="ORF">ACFPQ4_05285</name>
</gene>
<dbReference type="PROSITE" id="PS50893">
    <property type="entry name" value="ABC_TRANSPORTER_2"/>
    <property type="match status" value="1"/>
</dbReference>
<reference evidence="7" key="1">
    <citation type="journal article" date="2019" name="Int. J. Syst. Evol. Microbiol.">
        <title>The Global Catalogue of Microorganisms (GCM) 10K type strain sequencing project: providing services to taxonomists for standard genome sequencing and annotation.</title>
        <authorList>
            <consortium name="The Broad Institute Genomics Platform"/>
            <consortium name="The Broad Institute Genome Sequencing Center for Infectious Disease"/>
            <person name="Wu L."/>
            <person name="Ma J."/>
        </authorList>
    </citation>
    <scope>NUCLEOTIDE SEQUENCE [LARGE SCALE GENOMIC DNA]</scope>
    <source>
        <strain evidence="7">CGMCC 1.18578</strain>
    </source>
</reference>
<name>A0ABW0QVL2_9BACL</name>
<dbReference type="InterPro" id="IPR025302">
    <property type="entry name" value="DrrA1/2-like_C"/>
</dbReference>
<dbReference type="PANTHER" id="PTHR43335:SF11">
    <property type="entry name" value="ABC TRANSPORTER RELATED"/>
    <property type="match status" value="1"/>
</dbReference>
<dbReference type="Pfam" id="PF13732">
    <property type="entry name" value="DrrA1-3_C"/>
    <property type="match status" value="1"/>
</dbReference>
<dbReference type="CDD" id="cd03230">
    <property type="entry name" value="ABC_DR_subfamily_A"/>
    <property type="match status" value="1"/>
</dbReference>
<sequence length="301" mass="33323">MSLLEVTGLVKTFGAQTAVDGVTFGIAEGRCLALLGPNGAGKTTTLRMLSGLLQPSSGTIRFANAAGKDIRGEIGYLPQYPSFFNWMSGREFLVFTAKLARISAKEAATRSDEILERVGLKDAARRRIGGYSGGMKQRLGLAQAVIHRPKLLILDEPVSALDPQGRHEVLELLREMKRETTILFSTHVLHDVEEISEDVIIMDRGRIVIQGDLQRLLRDHERPVIRVKARGLPTGWVQALRGKSFVREWSDTTDGFTMHVTDVSEARRSLLRAISDSNVEVESFEIGRTSLEDLFLKVVKA</sequence>
<accession>A0ABW0QVL2</accession>
<dbReference type="SMART" id="SM00382">
    <property type="entry name" value="AAA"/>
    <property type="match status" value="1"/>
</dbReference>
<dbReference type="EMBL" id="JBHSNC010000013">
    <property type="protein sequence ID" value="MFC5528868.1"/>
    <property type="molecule type" value="Genomic_DNA"/>
</dbReference>
<dbReference type="InterPro" id="IPR003593">
    <property type="entry name" value="AAA+_ATPase"/>
</dbReference>
<keyword evidence="4 6" id="KW-0067">ATP-binding</keyword>
<comment type="similarity">
    <text evidence="1">Belongs to the ABC transporter superfamily.</text>
</comment>
<keyword evidence="3" id="KW-0547">Nucleotide-binding</keyword>
<keyword evidence="2" id="KW-0813">Transport</keyword>